<dbReference type="GeneID" id="18263475"/>
<dbReference type="KEGG" id="vg:18263475"/>
<evidence type="ECO:0000313" key="2">
    <source>
        <dbReference type="Proteomes" id="UP000174145"/>
    </source>
</evidence>
<sequence>MYFAYLFVLYYSIKIINILTIRIYSVINDNILIIVINLYTNNRSNNIINMIQHKIL</sequence>
<evidence type="ECO:0000313" key="1">
    <source>
        <dbReference type="EMBL" id="BAO49406.1"/>
    </source>
</evidence>
<protein>
    <submittedName>
        <fullName evidence="1">Uncharacterized protein</fullName>
    </submittedName>
</protein>
<dbReference type="EMBL" id="AP013055">
    <property type="protein sequence ID" value="BAO49406.1"/>
    <property type="molecule type" value="Genomic_DNA"/>
</dbReference>
<dbReference type="RefSeq" id="YP_009001519.1">
    <property type="nucleotide sequence ID" value="NC_023426.1"/>
</dbReference>
<proteinExistence type="predicted"/>
<accession>W6JLA3</accession>
<keyword evidence="2" id="KW-1185">Reference proteome</keyword>
<name>W6JLA3_9POXV</name>
<organism evidence="1 2">
    <name type="scientific">Alphaentomopoxvirus acuprea</name>
    <dbReference type="NCBI Taxonomy" id="62099"/>
    <lineage>
        <taxon>Viruses</taxon>
        <taxon>Varidnaviria</taxon>
        <taxon>Bamfordvirae</taxon>
        <taxon>Nucleocytoviricota</taxon>
        <taxon>Pokkesviricetes</taxon>
        <taxon>Chitovirales</taxon>
        <taxon>Poxviridae</taxon>
        <taxon>Entomopoxvirinae</taxon>
        <taxon>Alphaentomopoxvirus</taxon>
    </lineage>
</organism>
<reference evidence="1 2" key="1">
    <citation type="journal article" date="2014" name="Virology">
        <title>The complete genome sequence of the Alphaentomopoxvirus Anomala cuprea entomopoxvirus, including its terminal hairpin loop sequences, suggests a potentially unique mode of apoptosis inhibition and mode of DNA replication.</title>
        <authorList>
            <person name="Mitsuhashi W."/>
            <person name="Miyamoto K."/>
            <person name="Wada S."/>
        </authorList>
    </citation>
    <scope>NUCLEOTIDE SEQUENCE [LARGE SCALE GENOMIC DNA]</scope>
    <source>
        <strain evidence="1">CV6M</strain>
    </source>
</reference>
<dbReference type="Proteomes" id="UP000174145">
    <property type="component" value="Segment"/>
</dbReference>